<name>A0A2M9PX65_9BACI</name>
<dbReference type="AlphaFoldDB" id="A0A2M9PX65"/>
<dbReference type="Proteomes" id="UP000232101">
    <property type="component" value="Unassembled WGS sequence"/>
</dbReference>
<proteinExistence type="predicted"/>
<gene>
    <name evidence="3" type="ORF">CWD94_28165</name>
</gene>
<dbReference type="Pfam" id="PF25250">
    <property type="entry name" value="DUF7852"/>
    <property type="match status" value="1"/>
</dbReference>
<protein>
    <recommendedName>
        <fullName evidence="2">DUF7852 domain-containing protein</fullName>
    </recommendedName>
</protein>
<evidence type="ECO:0000259" key="2">
    <source>
        <dbReference type="Pfam" id="PF25250"/>
    </source>
</evidence>
<reference evidence="3 4" key="1">
    <citation type="submission" date="2017-11" db="EMBL/GenBank/DDBJ databases">
        <title>Bacterial isolate from king chilli rhizosphere.</title>
        <authorList>
            <person name="Takhelmayum P."/>
            <person name="Sarangthem I."/>
        </authorList>
    </citation>
    <scope>NUCLEOTIDE SEQUENCE [LARGE SCALE GENOMIC DNA]</scope>
    <source>
        <strain evidence="4">t26</strain>
    </source>
</reference>
<evidence type="ECO:0000313" key="4">
    <source>
        <dbReference type="Proteomes" id="UP000232101"/>
    </source>
</evidence>
<dbReference type="EMBL" id="PHQY01000736">
    <property type="protein sequence ID" value="PJO40413.1"/>
    <property type="molecule type" value="Genomic_DNA"/>
</dbReference>
<evidence type="ECO:0000256" key="1">
    <source>
        <dbReference type="SAM" id="MobiDB-lite"/>
    </source>
</evidence>
<organism evidence="3 4">
    <name type="scientific">Lysinibacillus xylanilyticus</name>
    <dbReference type="NCBI Taxonomy" id="582475"/>
    <lineage>
        <taxon>Bacteria</taxon>
        <taxon>Bacillati</taxon>
        <taxon>Bacillota</taxon>
        <taxon>Bacilli</taxon>
        <taxon>Bacillales</taxon>
        <taxon>Bacillaceae</taxon>
        <taxon>Lysinibacillus</taxon>
    </lineage>
</organism>
<comment type="caution">
    <text evidence="3">The sequence shown here is derived from an EMBL/GenBank/DDBJ whole genome shotgun (WGS) entry which is preliminary data.</text>
</comment>
<feature type="region of interest" description="Disordered" evidence="1">
    <location>
        <begin position="388"/>
        <end position="408"/>
    </location>
</feature>
<evidence type="ECO:0000313" key="3">
    <source>
        <dbReference type="EMBL" id="PJO40413.1"/>
    </source>
</evidence>
<sequence>MKTPWINYSEMKEISAKQKVFINFNYLTKPRKKVDYESQKNSTYSDFVNHPLDIEKEGETNSLAEEHELTTHLDSNHELLIPSEIVVEDEMNDVLDMEEADKTNPVEEHELATHLDSNHELLIPLEIDVEHEMNDVLDIEAADRIKPIEEQELAEHLDSDYELHTPSEIDVEDEMNDLLDIEEADKIKPVEEQELAEHLDSDYELHTPSEIDVEDEINDLLDIEEADKIKPVEEQELAEHLDSDHELLIPPEIDVEDEINDRLDIEEADKIKPIAEQELAEHLDSDHKLLIPPEIDVEDEINDLLDTEEADKIKPVEEHELAAQLDSNRELLTPSEIDDKDEMNDPLDMGEADKINHVEKQVIESQLDSNRELLSPFESDKEVKIRSTIDTEEMEKNTPAGHDSASTESVQGEIYFRTQEIPISTHVEIDDFLHAPICGDIVKNTFDFLDLNNHLTPQFETKLFNITTDYPELPDCRLVNSKMNEIIFFMRNDTYDKNNQKRNPSKSVVVPLHNTQSIKKGETNNHSYSSDDFMNIRVPVVLGEYKIETCLEENIIFEKGIVGVKDISSEVVLTNCRFVPNQFSQSLGNGTCSALKGNLFIEGCIYQNIEYTTHCTKNAAPTQKESLIHSNQMCLNIVLELIIHMLQVQKIRVPII</sequence>
<dbReference type="NCBIfam" id="NF045793">
    <property type="entry name" value="BC_2427_fam"/>
    <property type="match status" value="1"/>
</dbReference>
<dbReference type="InterPro" id="IPR057174">
    <property type="entry name" value="DUF7852"/>
</dbReference>
<dbReference type="RefSeq" id="WP_100545946.1">
    <property type="nucleotide sequence ID" value="NZ_PHQY01000736.1"/>
</dbReference>
<feature type="domain" description="DUF7852" evidence="2">
    <location>
        <begin position="411"/>
        <end position="651"/>
    </location>
</feature>
<accession>A0A2M9PX65</accession>